<dbReference type="Gene3D" id="1.10.30.10">
    <property type="entry name" value="High mobility group box domain"/>
    <property type="match status" value="1"/>
</dbReference>
<dbReference type="SUPFAM" id="SSF47095">
    <property type="entry name" value="HMG-box"/>
    <property type="match status" value="1"/>
</dbReference>
<name>A0A1A9VF24_GLOAU</name>
<keyword evidence="2" id="KW-1185">Reference proteome</keyword>
<sequence>MVEDVSLTIDYLEGIEKRVERSMAVIQGCDEVVLNRNSSSLIKLMEKFRRYFKINKESSSTKSKQRAKGQTKDEIQSRNPFLHYLNAYRTTVRDRSRSIWSTTAEAAKRWDEMTMEEKTVYIEKAHHCYHLRDRYAQHVLRHLRRALADESKLNVKDMVATIRMMQLWRRNPLMDVLESD</sequence>
<evidence type="ECO:0008006" key="3">
    <source>
        <dbReference type="Google" id="ProtNLM"/>
    </source>
</evidence>
<accession>A0A1A9VF24</accession>
<dbReference type="VEuPathDB" id="VectorBase:GAUT035245"/>
<dbReference type="EnsemblMetazoa" id="GAUT035245-RA">
    <property type="protein sequence ID" value="GAUT035245-PA"/>
    <property type="gene ID" value="GAUT035245"/>
</dbReference>
<reference evidence="1" key="1">
    <citation type="submission" date="2020-05" db="UniProtKB">
        <authorList>
            <consortium name="EnsemblMetazoa"/>
        </authorList>
    </citation>
    <scope>IDENTIFICATION</scope>
    <source>
        <strain evidence="1">TTRI</strain>
    </source>
</reference>
<dbReference type="AlphaFoldDB" id="A0A1A9VF24"/>
<evidence type="ECO:0000313" key="1">
    <source>
        <dbReference type="EnsemblMetazoa" id="GAUT035245-PA"/>
    </source>
</evidence>
<dbReference type="CDD" id="cd00084">
    <property type="entry name" value="HMG-box_SF"/>
    <property type="match status" value="1"/>
</dbReference>
<evidence type="ECO:0000313" key="2">
    <source>
        <dbReference type="Proteomes" id="UP000078200"/>
    </source>
</evidence>
<dbReference type="GO" id="GO:0005634">
    <property type="term" value="C:nucleus"/>
    <property type="evidence" value="ECO:0007669"/>
    <property type="project" value="UniProtKB-ARBA"/>
</dbReference>
<protein>
    <recommendedName>
        <fullName evidence="3">HMG box domain-containing protein</fullName>
    </recommendedName>
</protein>
<dbReference type="Proteomes" id="UP000078200">
    <property type="component" value="Unassembled WGS sequence"/>
</dbReference>
<dbReference type="InterPro" id="IPR036910">
    <property type="entry name" value="HMG_box_dom_sf"/>
</dbReference>
<organism evidence="1 2">
    <name type="scientific">Glossina austeni</name>
    <name type="common">Savannah tsetse fly</name>
    <dbReference type="NCBI Taxonomy" id="7395"/>
    <lineage>
        <taxon>Eukaryota</taxon>
        <taxon>Metazoa</taxon>
        <taxon>Ecdysozoa</taxon>
        <taxon>Arthropoda</taxon>
        <taxon>Hexapoda</taxon>
        <taxon>Insecta</taxon>
        <taxon>Pterygota</taxon>
        <taxon>Neoptera</taxon>
        <taxon>Endopterygota</taxon>
        <taxon>Diptera</taxon>
        <taxon>Brachycera</taxon>
        <taxon>Muscomorpha</taxon>
        <taxon>Hippoboscoidea</taxon>
        <taxon>Glossinidae</taxon>
        <taxon>Glossina</taxon>
    </lineage>
</organism>
<proteinExistence type="predicted"/>